<comment type="similarity">
    <text evidence="1">Belongs to the TOM1 family.</text>
</comment>
<evidence type="ECO:0000256" key="4">
    <source>
        <dbReference type="SAM" id="MobiDB-lite"/>
    </source>
</evidence>
<organism evidence="7">
    <name type="scientific">Aceria tosichella</name>
    <name type="common">wheat curl mite</name>
    <dbReference type="NCBI Taxonomy" id="561515"/>
    <lineage>
        <taxon>Eukaryota</taxon>
        <taxon>Metazoa</taxon>
        <taxon>Ecdysozoa</taxon>
        <taxon>Arthropoda</taxon>
        <taxon>Chelicerata</taxon>
        <taxon>Arachnida</taxon>
        <taxon>Acari</taxon>
        <taxon>Acariformes</taxon>
        <taxon>Trombidiformes</taxon>
        <taxon>Prostigmata</taxon>
        <taxon>Eupodina</taxon>
        <taxon>Eriophyoidea</taxon>
        <taxon>Eriophyidae</taxon>
        <taxon>Eriophyinae</taxon>
        <taxon>Aceriini</taxon>
        <taxon>Aceria</taxon>
    </lineage>
</organism>
<feature type="region of interest" description="Disordered" evidence="4">
    <location>
        <begin position="351"/>
        <end position="428"/>
    </location>
</feature>
<evidence type="ECO:0000256" key="3">
    <source>
        <dbReference type="ARBA" id="ARBA00022927"/>
    </source>
</evidence>
<dbReference type="SUPFAM" id="SSF89009">
    <property type="entry name" value="GAT-like domain"/>
    <property type="match status" value="1"/>
</dbReference>
<feature type="compositionally biased region" description="Low complexity" evidence="4">
    <location>
        <begin position="352"/>
        <end position="367"/>
    </location>
</feature>
<feature type="region of interest" description="Disordered" evidence="4">
    <location>
        <begin position="160"/>
        <end position="183"/>
    </location>
</feature>
<sequence>MSDLLQIFSGNPLTSFVGKKVEAATRPDLESEDWALNIEICDIINENDDDAKDAARAIKKRLQTEPDSNFIITNRTLTLLDTCVSNCSHRFHALVMTKDFIQDLVKLIGPKNNPPIELQERVLGLIERWADAFRNQPDLGGVVSVYNDLKAKGVTFPARDSVPVQTPQRSVPIPPSQETRPQILMPRPGSGGAVVAPARQQPPGQVVLEGDGYNKISQDLIVVQTSIEMFTDILKELESPTVEETVWNLADELGVTCRQMKDRIVDLIERVANEDLTIELLRLNDELNNIFTKYERIVKNRAKMNLEAGASTQTNKPPLQNQQVGPAPNPKLPGVSSRTLNDLSLIDFKLFGPGESGSSQQPQPQQQTNLNTPMPRTIPDPFDTSNIPTGKEQSLADSLSKISLDTPSGVKGAAKVTPGKGKADGSLPEEISSVREQDFAEIENWLSTDSGRNLNSIAGDMPSVEPISIPNSEFENFIASRALAGSDNSSSQQQETNRDKQKKPEPSV</sequence>
<feature type="compositionally biased region" description="Polar residues" evidence="4">
    <location>
        <begin position="311"/>
        <end position="324"/>
    </location>
</feature>
<dbReference type="GO" id="GO:0007165">
    <property type="term" value="P:signal transduction"/>
    <property type="evidence" value="ECO:0007669"/>
    <property type="project" value="TreeGrafter"/>
</dbReference>
<feature type="compositionally biased region" description="Polar residues" evidence="4">
    <location>
        <begin position="486"/>
        <end position="495"/>
    </location>
</feature>
<dbReference type="EMBL" id="GGYP01001622">
    <property type="protein sequence ID" value="MDE46393.1"/>
    <property type="molecule type" value="Transcribed_RNA"/>
</dbReference>
<protein>
    <submittedName>
        <fullName evidence="7">Target of Myb protein 1</fullName>
    </submittedName>
</protein>
<dbReference type="PROSITE" id="PS50909">
    <property type="entry name" value="GAT"/>
    <property type="match status" value="1"/>
</dbReference>
<feature type="domain" description="VHS" evidence="5">
    <location>
        <begin position="24"/>
        <end position="157"/>
    </location>
</feature>
<dbReference type="Pfam" id="PF03127">
    <property type="entry name" value="GAT"/>
    <property type="match status" value="1"/>
</dbReference>
<keyword evidence="2" id="KW-0813">Transport</keyword>
<dbReference type="GO" id="GO:0005768">
    <property type="term" value="C:endosome"/>
    <property type="evidence" value="ECO:0007669"/>
    <property type="project" value="TreeGrafter"/>
</dbReference>
<feature type="region of interest" description="Disordered" evidence="4">
    <location>
        <begin position="480"/>
        <end position="508"/>
    </location>
</feature>
<dbReference type="Gene3D" id="1.20.58.160">
    <property type="match status" value="1"/>
</dbReference>
<dbReference type="InterPro" id="IPR004152">
    <property type="entry name" value="GAT_dom"/>
</dbReference>
<dbReference type="GO" id="GO:0030276">
    <property type="term" value="F:clathrin binding"/>
    <property type="evidence" value="ECO:0007669"/>
    <property type="project" value="TreeGrafter"/>
</dbReference>
<accession>A0A6G1S8X8</accession>
<dbReference type="PANTHER" id="PTHR13856:SF137">
    <property type="entry name" value="GH05942P"/>
    <property type="match status" value="1"/>
</dbReference>
<evidence type="ECO:0000313" key="7">
    <source>
        <dbReference type="EMBL" id="MDE46393.1"/>
    </source>
</evidence>
<gene>
    <name evidence="7" type="primary">Tom1</name>
    <name evidence="7" type="ORF">g.15262</name>
</gene>
<evidence type="ECO:0000256" key="2">
    <source>
        <dbReference type="ARBA" id="ARBA00022448"/>
    </source>
</evidence>
<dbReference type="InterPro" id="IPR008942">
    <property type="entry name" value="ENTH_VHS"/>
</dbReference>
<dbReference type="InterPro" id="IPR002014">
    <property type="entry name" value="VHS_dom"/>
</dbReference>
<dbReference type="PROSITE" id="PS50179">
    <property type="entry name" value="VHS"/>
    <property type="match status" value="1"/>
</dbReference>
<feature type="compositionally biased region" description="Polar residues" evidence="4">
    <location>
        <begin position="383"/>
        <end position="406"/>
    </location>
</feature>
<feature type="domain" description="GAT" evidence="6">
    <location>
        <begin position="211"/>
        <end position="299"/>
    </location>
</feature>
<evidence type="ECO:0000256" key="1">
    <source>
        <dbReference type="ARBA" id="ARBA00007708"/>
    </source>
</evidence>
<dbReference type="GO" id="GO:0016020">
    <property type="term" value="C:membrane"/>
    <property type="evidence" value="ECO:0007669"/>
    <property type="project" value="TreeGrafter"/>
</dbReference>
<feature type="region of interest" description="Disordered" evidence="4">
    <location>
        <begin position="311"/>
        <end position="338"/>
    </location>
</feature>
<reference evidence="7" key="1">
    <citation type="submission" date="2018-10" db="EMBL/GenBank/DDBJ databases">
        <title>Transcriptome assembly of Aceria tosichella (Wheat curl mite) Type 2.</title>
        <authorList>
            <person name="Scully E.D."/>
            <person name="Geib S.M."/>
            <person name="Palmer N.A."/>
            <person name="Gupta A.K."/>
            <person name="Sarath G."/>
            <person name="Tatineni S."/>
        </authorList>
    </citation>
    <scope>NUCLEOTIDE SEQUENCE</scope>
    <source>
        <strain evidence="7">LincolnNE</strain>
    </source>
</reference>
<dbReference type="InterPro" id="IPR038425">
    <property type="entry name" value="GAT_sf"/>
</dbReference>
<dbReference type="GO" id="GO:0043130">
    <property type="term" value="F:ubiquitin binding"/>
    <property type="evidence" value="ECO:0007669"/>
    <property type="project" value="InterPro"/>
</dbReference>
<feature type="compositionally biased region" description="Basic and acidic residues" evidence="4">
    <location>
        <begin position="496"/>
        <end position="508"/>
    </location>
</feature>
<evidence type="ECO:0000259" key="5">
    <source>
        <dbReference type="PROSITE" id="PS50179"/>
    </source>
</evidence>
<evidence type="ECO:0000259" key="6">
    <source>
        <dbReference type="PROSITE" id="PS50909"/>
    </source>
</evidence>
<dbReference type="PIRSF" id="PIRSF036948">
    <property type="entry name" value="TOM1"/>
    <property type="match status" value="1"/>
</dbReference>
<keyword evidence="3" id="KW-0653">Protein transport</keyword>
<dbReference type="Pfam" id="PF00790">
    <property type="entry name" value="VHS"/>
    <property type="match status" value="1"/>
</dbReference>
<dbReference type="GO" id="GO:0015031">
    <property type="term" value="P:protein transport"/>
    <property type="evidence" value="ECO:0007669"/>
    <property type="project" value="UniProtKB-KW"/>
</dbReference>
<dbReference type="AlphaFoldDB" id="A0A6G1S8X8"/>
<dbReference type="Gene3D" id="1.25.40.90">
    <property type="match status" value="1"/>
</dbReference>
<name>A0A6G1S8X8_9ACAR</name>
<dbReference type="SUPFAM" id="SSF48464">
    <property type="entry name" value="ENTH/VHS domain"/>
    <property type="match status" value="1"/>
</dbReference>
<proteinExistence type="inferred from homology"/>
<dbReference type="PANTHER" id="PTHR13856">
    <property type="entry name" value="VHS DOMAIN CONTAINING PROTEIN FAMILY"/>
    <property type="match status" value="1"/>
</dbReference>
<dbReference type="GO" id="GO:0035091">
    <property type="term" value="F:phosphatidylinositol binding"/>
    <property type="evidence" value="ECO:0007669"/>
    <property type="project" value="InterPro"/>
</dbReference>
<dbReference type="SMART" id="SM00288">
    <property type="entry name" value="VHS"/>
    <property type="match status" value="1"/>
</dbReference>
<dbReference type="InterPro" id="IPR014645">
    <property type="entry name" value="TOM1"/>
</dbReference>